<keyword evidence="4" id="KW-1185">Reference proteome</keyword>
<feature type="compositionally biased region" description="Basic and acidic residues" evidence="1">
    <location>
        <begin position="1"/>
        <end position="13"/>
    </location>
</feature>
<dbReference type="InterPro" id="IPR027417">
    <property type="entry name" value="P-loop_NTPase"/>
</dbReference>
<dbReference type="STRING" id="589385.SAMN05421504_104339"/>
<evidence type="ECO:0000313" key="3">
    <source>
        <dbReference type="EMBL" id="SDY04925.1"/>
    </source>
</evidence>
<dbReference type="Proteomes" id="UP000199515">
    <property type="component" value="Unassembled WGS sequence"/>
</dbReference>
<evidence type="ECO:0000313" key="4">
    <source>
        <dbReference type="Proteomes" id="UP000199515"/>
    </source>
</evidence>
<dbReference type="PANTHER" id="PTHR47691">
    <property type="entry name" value="REGULATOR-RELATED"/>
    <property type="match status" value="1"/>
</dbReference>
<evidence type="ECO:0000256" key="1">
    <source>
        <dbReference type="SAM" id="MobiDB-lite"/>
    </source>
</evidence>
<dbReference type="EMBL" id="FNON01000004">
    <property type="protein sequence ID" value="SDY04925.1"/>
    <property type="molecule type" value="Genomic_DNA"/>
</dbReference>
<proteinExistence type="predicted"/>
<dbReference type="PRINTS" id="PR00364">
    <property type="entry name" value="DISEASERSIST"/>
</dbReference>
<dbReference type="AlphaFoldDB" id="A0A1H3GPM3"/>
<dbReference type="SUPFAM" id="SSF52540">
    <property type="entry name" value="P-loop containing nucleoside triphosphate hydrolases"/>
    <property type="match status" value="1"/>
</dbReference>
<protein>
    <submittedName>
        <fullName evidence="3">NB-ARC domain-containing protein</fullName>
    </submittedName>
</protein>
<accession>A0A1H3GPM3</accession>
<gene>
    <name evidence="3" type="ORF">SAMN05421504_104339</name>
</gene>
<dbReference type="GO" id="GO:0043531">
    <property type="term" value="F:ADP binding"/>
    <property type="evidence" value="ECO:0007669"/>
    <property type="project" value="InterPro"/>
</dbReference>
<sequence length="769" mass="84811">MAGGRENPDDGPRSRPPRQLPADVRGFVNRISELEQLDRLHDADERDPHAVGISLIVGTAGVGKTALAVHWAHRMRDSFPDGQLYVNLRGYDPGPPMTSDHVLDQFLRALHVRPDAIPVDSAARAALYRSLISDRRMLIVLDNAVNAGQVRPLLPGAASCLVVVTSRSHLPGLAVRDGARQVPLATLSEYESLTLLRAVTSDYRPGDDDRDLAELARLCARLPLALRIAAVRAVARPHMHLSELIQDLRDESSLWDALSTDDEEEAGAVRTVFAWSYRALTVEAARLFKLLGLHPNPEFGTGAAAALAGVSPAVARRHLDELAGAHLLESTGRDRYQFHDLLRAFAVDQIQHDKSTELRKTARYRMISWYLHTARAAGAAAARGYAMPIDLEPPPVGVQPLTFAGDEEAVQWYETERANLLAVTRTAAESGLHDLAWRLPPLLTEIYMSHDPVDTWLRAEEIALESAKRAGDGYGEAILLDSLAVKLRLDRKFSEATAHYRRAADLFRELGDRFGEARSRNGLGLTYLTHTKFDEARQEFERTLPIARALGNDHLTAVLLRNLGCTYADAGQLGEADEFLRQALVIFHETGSDSEEASTLRYLSEVQRDQQLPDAARSSLEQALGIGRRLADTLTEGLILLELSKVEIATGDPARALVSSQRAATILRRFHHRSREAQALDTTGEAYRRLDRAEEASAFHRRAAATHRELGDDWLLAVSLHHLATSLKQSGKIEEARIAWEEVTTLLEAASGNRAAELRILVSGELDTL</sequence>
<feature type="domain" description="NB-ARC" evidence="2">
    <location>
        <begin position="49"/>
        <end position="199"/>
    </location>
</feature>
<dbReference type="InterPro" id="IPR019734">
    <property type="entry name" value="TPR_rpt"/>
</dbReference>
<dbReference type="Pfam" id="PF00931">
    <property type="entry name" value="NB-ARC"/>
    <property type="match status" value="1"/>
</dbReference>
<dbReference type="SMART" id="SM00028">
    <property type="entry name" value="TPR"/>
    <property type="match status" value="6"/>
</dbReference>
<dbReference type="Gene3D" id="3.40.50.300">
    <property type="entry name" value="P-loop containing nucleotide triphosphate hydrolases"/>
    <property type="match status" value="1"/>
</dbReference>
<name>A0A1H3GPM3_9PSEU</name>
<dbReference type="PANTHER" id="PTHR47691:SF3">
    <property type="entry name" value="HTH-TYPE TRANSCRIPTIONAL REGULATOR RV0890C-RELATED"/>
    <property type="match status" value="1"/>
</dbReference>
<dbReference type="Pfam" id="PF13424">
    <property type="entry name" value="TPR_12"/>
    <property type="match status" value="1"/>
</dbReference>
<dbReference type="SUPFAM" id="SSF48452">
    <property type="entry name" value="TPR-like"/>
    <property type="match status" value="2"/>
</dbReference>
<dbReference type="OrthoDB" id="581105at2"/>
<dbReference type="Gene3D" id="1.25.40.10">
    <property type="entry name" value="Tetratricopeptide repeat domain"/>
    <property type="match status" value="2"/>
</dbReference>
<evidence type="ECO:0000259" key="2">
    <source>
        <dbReference type="Pfam" id="PF00931"/>
    </source>
</evidence>
<dbReference type="InterPro" id="IPR002182">
    <property type="entry name" value="NB-ARC"/>
</dbReference>
<organism evidence="3 4">
    <name type="scientific">Amycolatopsis xylanica</name>
    <dbReference type="NCBI Taxonomy" id="589385"/>
    <lineage>
        <taxon>Bacteria</taxon>
        <taxon>Bacillati</taxon>
        <taxon>Actinomycetota</taxon>
        <taxon>Actinomycetes</taxon>
        <taxon>Pseudonocardiales</taxon>
        <taxon>Pseudonocardiaceae</taxon>
        <taxon>Amycolatopsis</taxon>
    </lineage>
</organism>
<reference evidence="3 4" key="1">
    <citation type="submission" date="2016-10" db="EMBL/GenBank/DDBJ databases">
        <authorList>
            <person name="de Groot N.N."/>
        </authorList>
    </citation>
    <scope>NUCLEOTIDE SEQUENCE [LARGE SCALE GENOMIC DNA]</scope>
    <source>
        <strain evidence="3 4">CPCC 202699</strain>
    </source>
</reference>
<feature type="region of interest" description="Disordered" evidence="1">
    <location>
        <begin position="1"/>
        <end position="21"/>
    </location>
</feature>
<dbReference type="InterPro" id="IPR011990">
    <property type="entry name" value="TPR-like_helical_dom_sf"/>
</dbReference>